<reference evidence="2" key="1">
    <citation type="submission" date="2025-08" db="UniProtKB">
        <authorList>
            <consortium name="Ensembl"/>
        </authorList>
    </citation>
    <scope>IDENTIFICATION</scope>
</reference>
<dbReference type="STRING" id="39432.ENSSBOP00000010220"/>
<name>A0A2K6SS68_SAIBB</name>
<dbReference type="GeneTree" id="ENSGT00390000013608"/>
<evidence type="ECO:0000313" key="2">
    <source>
        <dbReference type="Ensembl" id="ENSSBOP00000010220.1"/>
    </source>
</evidence>
<dbReference type="GO" id="GO:0032797">
    <property type="term" value="C:SMN complex"/>
    <property type="evidence" value="ECO:0007669"/>
    <property type="project" value="InterPro"/>
</dbReference>
<feature type="compositionally biased region" description="Basic and acidic residues" evidence="1">
    <location>
        <begin position="84"/>
        <end position="102"/>
    </location>
</feature>
<accession>A0A2K6SS68</accession>
<feature type="region of interest" description="Disordered" evidence="1">
    <location>
        <begin position="72"/>
        <end position="103"/>
    </location>
</feature>
<dbReference type="GO" id="GO:0000387">
    <property type="term" value="P:spliceosomal snRNP assembly"/>
    <property type="evidence" value="ECO:0007669"/>
    <property type="project" value="InterPro"/>
</dbReference>
<reference evidence="2" key="2">
    <citation type="submission" date="2025-09" db="UniProtKB">
        <authorList>
            <consortium name="Ensembl"/>
        </authorList>
    </citation>
    <scope>IDENTIFICATION</scope>
</reference>
<proteinExistence type="predicted"/>
<evidence type="ECO:0000256" key="1">
    <source>
        <dbReference type="SAM" id="MobiDB-lite"/>
    </source>
</evidence>
<dbReference type="PANTHER" id="PTHR16238:SF7">
    <property type="entry name" value="GEM-ASSOCIATED PROTEIN 8"/>
    <property type="match status" value="1"/>
</dbReference>
<evidence type="ECO:0008006" key="4">
    <source>
        <dbReference type="Google" id="ProtNLM"/>
    </source>
</evidence>
<evidence type="ECO:0000313" key="3">
    <source>
        <dbReference type="Proteomes" id="UP000233220"/>
    </source>
</evidence>
<sequence length="209" mass="24108">MAAMKASMLKATRPWYSHLAYARYCHQNAYKKAVESCFSVPWYFPPVLLPQRSYSIQADSPCSSSYFRGFGQNPHDSSRIQASTREDQALSKEEEMETKSNAETECDLSNMEITEELHQYFAETKRQQQLDAECLESYVNADHDLYCNIPWSVEAPTERPGERRQAEMKHLYGDSAAKIQAMEAAVQVSFDKHCDQKQPKYWPVIPPKF</sequence>
<dbReference type="Ensembl" id="ENSSBOT00000026992.1">
    <property type="protein sequence ID" value="ENSSBOP00000010220.1"/>
    <property type="gene ID" value="ENSSBOG00000021955.1"/>
</dbReference>
<dbReference type="InterPro" id="IPR034754">
    <property type="entry name" value="GEMIN8"/>
</dbReference>
<protein>
    <recommendedName>
        <fullName evidence="4">Gem nuclear organelle associated protein 8</fullName>
    </recommendedName>
</protein>
<dbReference type="Pfam" id="PF15348">
    <property type="entry name" value="GEMIN8"/>
    <property type="match status" value="1"/>
</dbReference>
<dbReference type="PANTHER" id="PTHR16238">
    <property type="entry name" value="GEM-ASSOCIATED PROTEIN 8"/>
    <property type="match status" value="1"/>
</dbReference>
<organism evidence="2 3">
    <name type="scientific">Saimiri boliviensis boliviensis</name>
    <name type="common">Bolivian squirrel monkey</name>
    <dbReference type="NCBI Taxonomy" id="39432"/>
    <lineage>
        <taxon>Eukaryota</taxon>
        <taxon>Metazoa</taxon>
        <taxon>Chordata</taxon>
        <taxon>Craniata</taxon>
        <taxon>Vertebrata</taxon>
        <taxon>Euteleostomi</taxon>
        <taxon>Mammalia</taxon>
        <taxon>Eutheria</taxon>
        <taxon>Euarchontoglires</taxon>
        <taxon>Primates</taxon>
        <taxon>Haplorrhini</taxon>
        <taxon>Platyrrhini</taxon>
        <taxon>Cebidae</taxon>
        <taxon>Saimiriinae</taxon>
        <taxon>Saimiri</taxon>
    </lineage>
</organism>
<keyword evidence="3" id="KW-1185">Reference proteome</keyword>
<dbReference type="Proteomes" id="UP000233220">
    <property type="component" value="Unplaced"/>
</dbReference>
<dbReference type="AlphaFoldDB" id="A0A2K6SS68"/>